<dbReference type="AlphaFoldDB" id="A0A4S8KYC0"/>
<reference evidence="1 2" key="1">
    <citation type="journal article" date="2019" name="Nat. Ecol. Evol.">
        <title>Megaphylogeny resolves global patterns of mushroom evolution.</title>
        <authorList>
            <person name="Varga T."/>
            <person name="Krizsan K."/>
            <person name="Foldi C."/>
            <person name="Dima B."/>
            <person name="Sanchez-Garcia M."/>
            <person name="Sanchez-Ramirez S."/>
            <person name="Szollosi G.J."/>
            <person name="Szarkandi J.G."/>
            <person name="Papp V."/>
            <person name="Albert L."/>
            <person name="Andreopoulos W."/>
            <person name="Angelini C."/>
            <person name="Antonin V."/>
            <person name="Barry K.W."/>
            <person name="Bougher N.L."/>
            <person name="Buchanan P."/>
            <person name="Buyck B."/>
            <person name="Bense V."/>
            <person name="Catcheside P."/>
            <person name="Chovatia M."/>
            <person name="Cooper J."/>
            <person name="Damon W."/>
            <person name="Desjardin D."/>
            <person name="Finy P."/>
            <person name="Geml J."/>
            <person name="Haridas S."/>
            <person name="Hughes K."/>
            <person name="Justo A."/>
            <person name="Karasinski D."/>
            <person name="Kautmanova I."/>
            <person name="Kiss B."/>
            <person name="Kocsube S."/>
            <person name="Kotiranta H."/>
            <person name="LaButti K.M."/>
            <person name="Lechner B.E."/>
            <person name="Liimatainen K."/>
            <person name="Lipzen A."/>
            <person name="Lukacs Z."/>
            <person name="Mihaltcheva S."/>
            <person name="Morgado L.N."/>
            <person name="Niskanen T."/>
            <person name="Noordeloos M.E."/>
            <person name="Ohm R.A."/>
            <person name="Ortiz-Santana B."/>
            <person name="Ovrebo C."/>
            <person name="Racz N."/>
            <person name="Riley R."/>
            <person name="Savchenko A."/>
            <person name="Shiryaev A."/>
            <person name="Soop K."/>
            <person name="Spirin V."/>
            <person name="Szebenyi C."/>
            <person name="Tomsovsky M."/>
            <person name="Tulloss R.E."/>
            <person name="Uehling J."/>
            <person name="Grigoriev I.V."/>
            <person name="Vagvolgyi C."/>
            <person name="Papp T."/>
            <person name="Martin F.M."/>
            <person name="Miettinen O."/>
            <person name="Hibbett D.S."/>
            <person name="Nagy L.G."/>
        </authorList>
    </citation>
    <scope>NUCLEOTIDE SEQUENCE [LARGE SCALE GENOMIC DNA]</scope>
    <source>
        <strain evidence="1 2">CBS 962.96</strain>
    </source>
</reference>
<dbReference type="EMBL" id="ML179849">
    <property type="protein sequence ID" value="THU81026.1"/>
    <property type="molecule type" value="Genomic_DNA"/>
</dbReference>
<proteinExistence type="predicted"/>
<keyword evidence="2" id="KW-1185">Reference proteome</keyword>
<sequence>QQLKQTIIKLQTTIGFTPKQVSALSPPLTKIHELKQENAHLIKCNNELHHLLR</sequence>
<evidence type="ECO:0000313" key="2">
    <source>
        <dbReference type="Proteomes" id="UP000297245"/>
    </source>
</evidence>
<organism evidence="1 2">
    <name type="scientific">Dendrothele bispora (strain CBS 962.96)</name>
    <dbReference type="NCBI Taxonomy" id="1314807"/>
    <lineage>
        <taxon>Eukaryota</taxon>
        <taxon>Fungi</taxon>
        <taxon>Dikarya</taxon>
        <taxon>Basidiomycota</taxon>
        <taxon>Agaricomycotina</taxon>
        <taxon>Agaricomycetes</taxon>
        <taxon>Agaricomycetidae</taxon>
        <taxon>Agaricales</taxon>
        <taxon>Agaricales incertae sedis</taxon>
        <taxon>Dendrothele</taxon>
    </lineage>
</organism>
<dbReference type="Proteomes" id="UP000297245">
    <property type="component" value="Unassembled WGS sequence"/>
</dbReference>
<dbReference type="OrthoDB" id="3257643at2759"/>
<name>A0A4S8KYC0_DENBC</name>
<accession>A0A4S8KYC0</accession>
<evidence type="ECO:0000313" key="1">
    <source>
        <dbReference type="EMBL" id="THU81026.1"/>
    </source>
</evidence>
<protein>
    <submittedName>
        <fullName evidence="1">Uncharacterized protein</fullName>
    </submittedName>
</protein>
<feature type="non-terminal residue" evidence="1">
    <location>
        <position position="53"/>
    </location>
</feature>
<feature type="non-terminal residue" evidence="1">
    <location>
        <position position="1"/>
    </location>
</feature>
<gene>
    <name evidence="1" type="ORF">K435DRAFT_615083</name>
</gene>